<comment type="caution">
    <text evidence="2">The sequence shown here is derived from an EMBL/GenBank/DDBJ whole genome shotgun (WGS) entry which is preliminary data.</text>
</comment>
<sequence length="372" mass="42628">MKELFMILFAVILFLCTACSSDKETNSDNKPVQLSQTYKNETEGFSFKYPKDWQVKKGNISSELIKIQSPDGMAKIMVFKIVTNPFGILTDDQEAVKNAVNEMHEFVSTSNIKFGDIPVKELVYQTNGLKGDYISKNYFYVLGGNSYQVICSFKISEREKYEPIIEAIVKSYTVTGAHSELSGHSTINIAEAKTIIQTWVNMHKFPSSVSITDGDEKPHKLPSSNEEYYMFQLQGLHRVYDILVDVKTKELFVYETGKPEKLEPWYHKYIEPYVNTNNADSSKESNYIDKNFEWVERPHVNNENIIGKIKNISTGERRKISISFLLYDYQGNQIGTTVDITPILKEGIVWSFKAPVHDAKVTDYELGEINYQ</sequence>
<evidence type="ECO:0000313" key="2">
    <source>
        <dbReference type="EMBL" id="MBB5335626.1"/>
    </source>
</evidence>
<dbReference type="InterPro" id="IPR047676">
    <property type="entry name" value="FxLYD_dom"/>
</dbReference>
<reference evidence="2 3" key="1">
    <citation type="submission" date="2020-08" db="EMBL/GenBank/DDBJ databases">
        <title>Genomic Encyclopedia of Type Strains, Phase IV (KMG-IV): sequencing the most valuable type-strain genomes for metagenomic binning, comparative biology and taxonomic classification.</title>
        <authorList>
            <person name="Goeker M."/>
        </authorList>
    </citation>
    <scope>NUCLEOTIDE SEQUENCE [LARGE SCALE GENOMIC DNA]</scope>
    <source>
        <strain evidence="2 3">DSM 24661</strain>
    </source>
</reference>
<keyword evidence="1" id="KW-0732">Signal</keyword>
<keyword evidence="3" id="KW-1185">Reference proteome</keyword>
<evidence type="ECO:0000313" key="3">
    <source>
        <dbReference type="Proteomes" id="UP000559117"/>
    </source>
</evidence>
<dbReference type="Pfam" id="PF18933">
    <property type="entry name" value="PsbP_2"/>
    <property type="match status" value="1"/>
</dbReference>
<dbReference type="Proteomes" id="UP000559117">
    <property type="component" value="Unassembled WGS sequence"/>
</dbReference>
<organism evidence="2 3">
    <name type="scientific">Pectinatus brassicae</name>
    <dbReference type="NCBI Taxonomy" id="862415"/>
    <lineage>
        <taxon>Bacteria</taxon>
        <taxon>Bacillati</taxon>
        <taxon>Bacillota</taxon>
        <taxon>Negativicutes</taxon>
        <taxon>Selenomonadales</taxon>
        <taxon>Selenomonadaceae</taxon>
        <taxon>Pectinatus</taxon>
    </lineage>
</organism>
<dbReference type="RefSeq" id="WP_183859785.1">
    <property type="nucleotide sequence ID" value="NZ_JACHFH010000007.1"/>
</dbReference>
<evidence type="ECO:0000256" key="1">
    <source>
        <dbReference type="SAM" id="SignalP"/>
    </source>
</evidence>
<protein>
    <submittedName>
        <fullName evidence="2">Uncharacterized protein</fullName>
    </submittedName>
</protein>
<dbReference type="EMBL" id="JACHFH010000007">
    <property type="protein sequence ID" value="MBB5335626.1"/>
    <property type="molecule type" value="Genomic_DNA"/>
</dbReference>
<feature type="chain" id="PRO_5032984820" evidence="1">
    <location>
        <begin position="21"/>
        <end position="372"/>
    </location>
</feature>
<dbReference type="AlphaFoldDB" id="A0A840UEU1"/>
<accession>A0A840UEU1</accession>
<gene>
    <name evidence="2" type="ORF">HNR32_000758</name>
</gene>
<dbReference type="NCBIfam" id="NF038353">
    <property type="entry name" value="FxLYD_dom"/>
    <property type="match status" value="1"/>
</dbReference>
<feature type="signal peptide" evidence="1">
    <location>
        <begin position="1"/>
        <end position="20"/>
    </location>
</feature>
<name>A0A840UEU1_9FIRM</name>
<dbReference type="Gene3D" id="3.40.1000.10">
    <property type="entry name" value="Mog1/PsbP, alpha/beta/alpha sandwich"/>
    <property type="match status" value="1"/>
</dbReference>
<proteinExistence type="predicted"/>